<dbReference type="PROSITE" id="PS01081">
    <property type="entry name" value="HTH_TETR_1"/>
    <property type="match status" value="1"/>
</dbReference>
<evidence type="ECO:0000313" key="4">
    <source>
        <dbReference type="EMBL" id="MBU9698169.1"/>
    </source>
</evidence>
<organism evidence="4 5">
    <name type="scientific">Paragemmobacter amnigenus</name>
    <dbReference type="NCBI Taxonomy" id="2852097"/>
    <lineage>
        <taxon>Bacteria</taxon>
        <taxon>Pseudomonadati</taxon>
        <taxon>Pseudomonadota</taxon>
        <taxon>Alphaproteobacteria</taxon>
        <taxon>Rhodobacterales</taxon>
        <taxon>Paracoccaceae</taxon>
        <taxon>Paragemmobacter</taxon>
    </lineage>
</organism>
<dbReference type="PROSITE" id="PS50977">
    <property type="entry name" value="HTH_TETR_2"/>
    <property type="match status" value="1"/>
</dbReference>
<proteinExistence type="predicted"/>
<keyword evidence="5" id="KW-1185">Reference proteome</keyword>
<dbReference type="RefSeq" id="WP_161762290.1">
    <property type="nucleotide sequence ID" value="NZ_JAAATX020000006.1"/>
</dbReference>
<reference evidence="4 5" key="1">
    <citation type="submission" date="2021-06" db="EMBL/GenBank/DDBJ databases">
        <title>Rhodobacteraceae bacterium strain HSP-20.</title>
        <authorList>
            <person name="Chen W.-M."/>
        </authorList>
    </citation>
    <scope>NUCLEOTIDE SEQUENCE [LARGE SCALE GENOMIC DNA]</scope>
    <source>
        <strain evidence="4 5">HSP-20</strain>
    </source>
</reference>
<accession>A0ABS6J338</accession>
<dbReference type="PANTHER" id="PTHR30055">
    <property type="entry name" value="HTH-TYPE TRANSCRIPTIONAL REGULATOR RUTR"/>
    <property type="match status" value="1"/>
</dbReference>
<evidence type="ECO:0000313" key="5">
    <source>
        <dbReference type="Proteomes" id="UP000731907"/>
    </source>
</evidence>
<dbReference type="InterPro" id="IPR039536">
    <property type="entry name" value="TetR_C_Proteobacteria"/>
</dbReference>
<comment type="caution">
    <text evidence="4">The sequence shown here is derived from an EMBL/GenBank/DDBJ whole genome shotgun (WGS) entry which is preliminary data.</text>
</comment>
<dbReference type="PANTHER" id="PTHR30055:SF146">
    <property type="entry name" value="HTH-TYPE TRANSCRIPTIONAL DUAL REGULATOR CECR"/>
    <property type="match status" value="1"/>
</dbReference>
<dbReference type="Pfam" id="PF00440">
    <property type="entry name" value="TetR_N"/>
    <property type="match status" value="1"/>
</dbReference>
<dbReference type="Gene3D" id="1.10.10.60">
    <property type="entry name" value="Homeodomain-like"/>
    <property type="match status" value="1"/>
</dbReference>
<name>A0ABS6J338_9RHOB</name>
<dbReference type="EMBL" id="JAAATX020000006">
    <property type="protein sequence ID" value="MBU9698169.1"/>
    <property type="molecule type" value="Genomic_DNA"/>
</dbReference>
<dbReference type="PRINTS" id="PR00455">
    <property type="entry name" value="HTHTETR"/>
</dbReference>
<feature type="DNA-binding region" description="H-T-H motif" evidence="2">
    <location>
        <begin position="33"/>
        <end position="52"/>
    </location>
</feature>
<evidence type="ECO:0000256" key="1">
    <source>
        <dbReference type="ARBA" id="ARBA00023125"/>
    </source>
</evidence>
<dbReference type="SUPFAM" id="SSF48498">
    <property type="entry name" value="Tetracyclin repressor-like, C-terminal domain"/>
    <property type="match status" value="1"/>
</dbReference>
<dbReference type="Pfam" id="PF14246">
    <property type="entry name" value="TetR_C_7"/>
    <property type="match status" value="1"/>
</dbReference>
<evidence type="ECO:0000256" key="2">
    <source>
        <dbReference type="PROSITE-ProRule" id="PRU00335"/>
    </source>
</evidence>
<feature type="domain" description="HTH tetR-type" evidence="3">
    <location>
        <begin position="10"/>
        <end position="70"/>
    </location>
</feature>
<keyword evidence="1 2" id="KW-0238">DNA-binding</keyword>
<protein>
    <submittedName>
        <fullName evidence="4">TetR/AcrR family transcriptional regulator</fullName>
    </submittedName>
</protein>
<evidence type="ECO:0000259" key="3">
    <source>
        <dbReference type="PROSITE" id="PS50977"/>
    </source>
</evidence>
<dbReference type="InterPro" id="IPR050109">
    <property type="entry name" value="HTH-type_TetR-like_transc_reg"/>
</dbReference>
<dbReference type="Gene3D" id="1.10.357.10">
    <property type="entry name" value="Tetracycline Repressor, domain 2"/>
    <property type="match status" value="1"/>
</dbReference>
<dbReference type="InterPro" id="IPR023772">
    <property type="entry name" value="DNA-bd_HTH_TetR-type_CS"/>
</dbReference>
<dbReference type="Proteomes" id="UP000731907">
    <property type="component" value="Unassembled WGS sequence"/>
</dbReference>
<dbReference type="InterPro" id="IPR001647">
    <property type="entry name" value="HTH_TetR"/>
</dbReference>
<sequence>MSGGAEIRRGRKFGQVLAGARDIFLRDGFEGASVDDIARAAGVSKATLYSYFPDKRLLFMEVARAECLRAADEAEALIDDDAAVADVLRLAGERIVAFAQSDFGQRMFRMCVAEADRFPALGAAFYDSGPKLIRERLTRYLAKAVERGELRIEDLDLAADQFAQLCKANLHDRAVFGQGVATPRDVARVVGGAVAMFMARYGV</sequence>
<dbReference type="SUPFAM" id="SSF46689">
    <property type="entry name" value="Homeodomain-like"/>
    <property type="match status" value="1"/>
</dbReference>
<dbReference type="InterPro" id="IPR036271">
    <property type="entry name" value="Tet_transcr_reg_TetR-rel_C_sf"/>
</dbReference>
<dbReference type="InterPro" id="IPR009057">
    <property type="entry name" value="Homeodomain-like_sf"/>
</dbReference>
<gene>
    <name evidence="4" type="ORF">GU927_009970</name>
</gene>